<evidence type="ECO:0000313" key="2">
    <source>
        <dbReference type="Proteomes" id="UP000308600"/>
    </source>
</evidence>
<dbReference type="EMBL" id="ML208308">
    <property type="protein sequence ID" value="TFK70777.1"/>
    <property type="molecule type" value="Genomic_DNA"/>
</dbReference>
<gene>
    <name evidence="1" type="ORF">BDN72DRAFT_746879</name>
</gene>
<dbReference type="Proteomes" id="UP000308600">
    <property type="component" value="Unassembled WGS sequence"/>
</dbReference>
<name>A0ACD3B0L1_9AGAR</name>
<sequence>LERQPDLQLIELRELLQDAFDFRVSTATISRTLERRGFTSKKISRTAVERDEDDRAAYKLLIGEHFRPDQLVFIDESHVN</sequence>
<reference evidence="1 2" key="1">
    <citation type="journal article" date="2019" name="Nat. Ecol. Evol.">
        <title>Megaphylogeny resolves global patterns of mushroom evolution.</title>
        <authorList>
            <person name="Varga T."/>
            <person name="Krizsan K."/>
            <person name="Foldi C."/>
            <person name="Dima B."/>
            <person name="Sanchez-Garcia M."/>
            <person name="Sanchez-Ramirez S."/>
            <person name="Szollosi G.J."/>
            <person name="Szarkandi J.G."/>
            <person name="Papp V."/>
            <person name="Albert L."/>
            <person name="Andreopoulos W."/>
            <person name="Angelini C."/>
            <person name="Antonin V."/>
            <person name="Barry K.W."/>
            <person name="Bougher N.L."/>
            <person name="Buchanan P."/>
            <person name="Buyck B."/>
            <person name="Bense V."/>
            <person name="Catcheside P."/>
            <person name="Chovatia M."/>
            <person name="Cooper J."/>
            <person name="Damon W."/>
            <person name="Desjardin D."/>
            <person name="Finy P."/>
            <person name="Geml J."/>
            <person name="Haridas S."/>
            <person name="Hughes K."/>
            <person name="Justo A."/>
            <person name="Karasinski D."/>
            <person name="Kautmanova I."/>
            <person name="Kiss B."/>
            <person name="Kocsube S."/>
            <person name="Kotiranta H."/>
            <person name="LaButti K.M."/>
            <person name="Lechner B.E."/>
            <person name="Liimatainen K."/>
            <person name="Lipzen A."/>
            <person name="Lukacs Z."/>
            <person name="Mihaltcheva S."/>
            <person name="Morgado L.N."/>
            <person name="Niskanen T."/>
            <person name="Noordeloos M.E."/>
            <person name="Ohm R.A."/>
            <person name="Ortiz-Santana B."/>
            <person name="Ovrebo C."/>
            <person name="Racz N."/>
            <person name="Riley R."/>
            <person name="Savchenko A."/>
            <person name="Shiryaev A."/>
            <person name="Soop K."/>
            <person name="Spirin V."/>
            <person name="Szebenyi C."/>
            <person name="Tomsovsky M."/>
            <person name="Tulloss R.E."/>
            <person name="Uehling J."/>
            <person name="Grigoriev I.V."/>
            <person name="Vagvolgyi C."/>
            <person name="Papp T."/>
            <person name="Martin F.M."/>
            <person name="Miettinen O."/>
            <person name="Hibbett D.S."/>
            <person name="Nagy L.G."/>
        </authorList>
    </citation>
    <scope>NUCLEOTIDE SEQUENCE [LARGE SCALE GENOMIC DNA]</scope>
    <source>
        <strain evidence="1 2">NL-1719</strain>
    </source>
</reference>
<keyword evidence="2" id="KW-1185">Reference proteome</keyword>
<organism evidence="1 2">
    <name type="scientific">Pluteus cervinus</name>
    <dbReference type="NCBI Taxonomy" id="181527"/>
    <lineage>
        <taxon>Eukaryota</taxon>
        <taxon>Fungi</taxon>
        <taxon>Dikarya</taxon>
        <taxon>Basidiomycota</taxon>
        <taxon>Agaricomycotina</taxon>
        <taxon>Agaricomycetes</taxon>
        <taxon>Agaricomycetidae</taxon>
        <taxon>Agaricales</taxon>
        <taxon>Pluteineae</taxon>
        <taxon>Pluteaceae</taxon>
        <taxon>Pluteus</taxon>
    </lineage>
</organism>
<evidence type="ECO:0000313" key="1">
    <source>
        <dbReference type="EMBL" id="TFK70777.1"/>
    </source>
</evidence>
<feature type="non-terminal residue" evidence="1">
    <location>
        <position position="80"/>
    </location>
</feature>
<feature type="non-terminal residue" evidence="1">
    <location>
        <position position="1"/>
    </location>
</feature>
<protein>
    <submittedName>
        <fullName evidence="1">Uncharacterized protein</fullName>
    </submittedName>
</protein>
<proteinExistence type="predicted"/>
<accession>A0ACD3B0L1</accession>